<dbReference type="GO" id="GO:0005524">
    <property type="term" value="F:ATP binding"/>
    <property type="evidence" value="ECO:0007669"/>
    <property type="project" value="UniProtKB-KW"/>
</dbReference>
<proteinExistence type="inferred from homology"/>
<dbReference type="RefSeq" id="WP_161075195.1">
    <property type="nucleotide sequence ID" value="NZ_CP086370.1"/>
</dbReference>
<evidence type="ECO:0000313" key="7">
    <source>
        <dbReference type="Proteomes" id="UP000450676"/>
    </source>
</evidence>
<dbReference type="PANTHER" id="PTHR42759">
    <property type="entry name" value="MOXR FAMILY PROTEIN"/>
    <property type="match status" value="1"/>
</dbReference>
<dbReference type="SMART" id="SM00382">
    <property type="entry name" value="AAA"/>
    <property type="match status" value="1"/>
</dbReference>
<dbReference type="PIRSF" id="PIRSF002849">
    <property type="entry name" value="AAA_ATPase_chaperone_MoxR_prd"/>
    <property type="match status" value="1"/>
</dbReference>
<keyword evidence="7" id="KW-1185">Reference proteome</keyword>
<keyword evidence="1" id="KW-0547">Nucleotide-binding</keyword>
<gene>
    <name evidence="6" type="ORF">GTP77_26705</name>
</gene>
<comment type="caution">
    <text evidence="6">The sequence shown here is derived from an EMBL/GenBank/DDBJ whole genome shotgun (WGS) entry which is preliminary data.</text>
</comment>
<dbReference type="Pfam" id="PF17863">
    <property type="entry name" value="AAA_lid_2"/>
    <property type="match status" value="1"/>
</dbReference>
<dbReference type="FunFam" id="3.40.50.300:FF:000640">
    <property type="entry name" value="MoxR family ATPase"/>
    <property type="match status" value="1"/>
</dbReference>
<evidence type="ECO:0000256" key="4">
    <source>
        <dbReference type="SAM" id="MobiDB-lite"/>
    </source>
</evidence>
<dbReference type="AlphaFoldDB" id="A0A7X4KP20"/>
<evidence type="ECO:0000259" key="5">
    <source>
        <dbReference type="SMART" id="SM00382"/>
    </source>
</evidence>
<dbReference type="EMBL" id="WWCU01000048">
    <property type="protein sequence ID" value="MYN10914.1"/>
    <property type="molecule type" value="Genomic_DNA"/>
</dbReference>
<accession>A0A7X4KP20</accession>
<protein>
    <submittedName>
        <fullName evidence="6">AAA domain-containing protein</fullName>
    </submittedName>
</protein>
<evidence type="ECO:0000256" key="3">
    <source>
        <dbReference type="ARBA" id="ARBA00061607"/>
    </source>
</evidence>
<dbReference type="PANTHER" id="PTHR42759:SF1">
    <property type="entry name" value="MAGNESIUM-CHELATASE SUBUNIT CHLD"/>
    <property type="match status" value="1"/>
</dbReference>
<dbReference type="Proteomes" id="UP000450676">
    <property type="component" value="Unassembled WGS sequence"/>
</dbReference>
<dbReference type="InterPro" id="IPR050764">
    <property type="entry name" value="CbbQ/NirQ/NorQ/GpvN"/>
</dbReference>
<dbReference type="Gene3D" id="1.10.8.80">
    <property type="entry name" value="Magnesium chelatase subunit I, C-Terminal domain"/>
    <property type="match status" value="1"/>
</dbReference>
<dbReference type="InterPro" id="IPR003593">
    <property type="entry name" value="AAA+_ATPase"/>
</dbReference>
<dbReference type="Pfam" id="PF07726">
    <property type="entry name" value="AAA_3"/>
    <property type="match status" value="1"/>
</dbReference>
<evidence type="ECO:0000256" key="2">
    <source>
        <dbReference type="ARBA" id="ARBA00022840"/>
    </source>
</evidence>
<name>A0A7X4KP20_9BURK</name>
<comment type="similarity">
    <text evidence="3">Belongs to the MoxR family.</text>
</comment>
<dbReference type="Gene3D" id="3.40.50.300">
    <property type="entry name" value="P-loop containing nucleotide triphosphate hydrolases"/>
    <property type="match status" value="1"/>
</dbReference>
<feature type="region of interest" description="Disordered" evidence="4">
    <location>
        <begin position="1"/>
        <end position="20"/>
    </location>
</feature>
<organism evidence="6 7">
    <name type="scientific">Pseudoduganella aquatica</name>
    <dbReference type="NCBI Taxonomy" id="2660641"/>
    <lineage>
        <taxon>Bacteria</taxon>
        <taxon>Pseudomonadati</taxon>
        <taxon>Pseudomonadota</taxon>
        <taxon>Betaproteobacteria</taxon>
        <taxon>Burkholderiales</taxon>
        <taxon>Oxalobacteraceae</taxon>
        <taxon>Telluria group</taxon>
        <taxon>Pseudoduganella</taxon>
    </lineage>
</organism>
<feature type="domain" description="AAA+ ATPase" evidence="5">
    <location>
        <begin position="60"/>
        <end position="201"/>
    </location>
</feature>
<dbReference type="GO" id="GO:0016887">
    <property type="term" value="F:ATP hydrolysis activity"/>
    <property type="evidence" value="ECO:0007669"/>
    <property type="project" value="InterPro"/>
</dbReference>
<dbReference type="InterPro" id="IPR011703">
    <property type="entry name" value="ATPase_AAA-3"/>
</dbReference>
<dbReference type="InterPro" id="IPR041628">
    <property type="entry name" value="ChlI/MoxR_AAA_lid"/>
</dbReference>
<dbReference type="InterPro" id="IPR027417">
    <property type="entry name" value="P-loop_NTPase"/>
</dbReference>
<feature type="compositionally biased region" description="Polar residues" evidence="4">
    <location>
        <begin position="1"/>
        <end position="12"/>
    </location>
</feature>
<keyword evidence="2" id="KW-0067">ATP-binding</keyword>
<reference evidence="6 7" key="1">
    <citation type="submission" date="2019-12" db="EMBL/GenBank/DDBJ databases">
        <title>Novel species isolated from a subtropical stream in China.</title>
        <authorList>
            <person name="Lu H."/>
        </authorList>
    </citation>
    <scope>NUCLEOTIDE SEQUENCE [LARGE SCALE GENOMIC DNA]</scope>
    <source>
        <strain evidence="6 7">FT127W</strain>
    </source>
</reference>
<dbReference type="CDD" id="cd00009">
    <property type="entry name" value="AAA"/>
    <property type="match status" value="1"/>
</dbReference>
<sequence>MSENSSDNNPQPSAEDGGSAIGAERLQQALDIVRRMGEEIRRAVVGQQEVIDEVLACMLAGGHVLVEGVPGLGKTLLVRALAKTFAGQFSRIQFTPDLMPADVMGHAVFDLKNQTFSVRKGPVFANLLLADEINRAPAKTQSALLEAMQESQVTIEGEAHALAPPFMVLATQNPLENEGTYPLPEAQLDRFLIKVRIGYPSENEEQAMLQSVTRNRVGDGLDVAAVATLVKPETVLALQQLVARIRVDDSVANYAVRLVRATRDWPGIAIGAGPRGSIALVRMARAMALLAGRDYVTPDDIKLASLPVLRHRVAISPESELDGLNSDHLLAALVQQIAAPRA</sequence>
<evidence type="ECO:0000313" key="6">
    <source>
        <dbReference type="EMBL" id="MYN10914.1"/>
    </source>
</evidence>
<evidence type="ECO:0000256" key="1">
    <source>
        <dbReference type="ARBA" id="ARBA00022741"/>
    </source>
</evidence>
<dbReference type="SUPFAM" id="SSF52540">
    <property type="entry name" value="P-loop containing nucleoside triphosphate hydrolases"/>
    <property type="match status" value="1"/>
</dbReference>